<dbReference type="InterPro" id="IPR051257">
    <property type="entry name" value="Diverse_CBS-Domain"/>
</dbReference>
<feature type="domain" description="CBS" evidence="2">
    <location>
        <begin position="82"/>
        <end position="130"/>
    </location>
</feature>
<dbReference type="SUPFAM" id="SSF54631">
    <property type="entry name" value="CBS-domain pair"/>
    <property type="match status" value="1"/>
</dbReference>
<accession>A0A1G5H1F6</accession>
<protein>
    <submittedName>
        <fullName evidence="3">BON domain-containing protein</fullName>
    </submittedName>
</protein>
<name>A0A1G5H1F6_9HYPH</name>
<evidence type="ECO:0000256" key="1">
    <source>
        <dbReference type="ARBA" id="ARBA00023122"/>
    </source>
</evidence>
<dbReference type="AlphaFoldDB" id="A0A1G5H1F6"/>
<dbReference type="Gene3D" id="3.30.1340.30">
    <property type="match status" value="1"/>
</dbReference>
<dbReference type="InterPro" id="IPR046342">
    <property type="entry name" value="CBS_dom_sf"/>
</dbReference>
<sequence>MIARYHQSTEPLSPHRLLSLALGQSSFPDDSSRIAPMPWRLKREALGRSTPDKSQVQNNWTQHPRAATLPSPLTVADVMTRDVVSVSTATPVSEIASLMAGKRISSVPVVGVDGSLLGIISEGDLIRRAEIGTERRRPWWRRIFADIEAEAADYVRSHGRKARHVMTPEVVTATEDKALPDLADIMEKRRLKRLPVVRGKRLVGIVSRSDLVKAVARHRAPLFAQPPTDDAILQDLMDRVKAVTPSHLVINISVHRGNVDIAGVLDSTAEREAVLVAVENTPGVRSIQNRLILRPRSVS</sequence>
<dbReference type="PANTHER" id="PTHR43080">
    <property type="entry name" value="CBS DOMAIN-CONTAINING PROTEIN CBSX3, MITOCHONDRIAL"/>
    <property type="match status" value="1"/>
</dbReference>
<reference evidence="3 4" key="1">
    <citation type="submission" date="2016-10" db="EMBL/GenBank/DDBJ databases">
        <authorList>
            <person name="de Groot N.N."/>
        </authorList>
    </citation>
    <scope>NUCLEOTIDE SEQUENCE [LARGE SCALE GENOMIC DNA]</scope>
    <source>
        <strain evidence="3 4">CGMCC 1.7666</strain>
    </source>
</reference>
<dbReference type="STRING" id="549386.SAMN02927923_01732"/>
<dbReference type="InterPro" id="IPR000644">
    <property type="entry name" value="CBS_dom"/>
</dbReference>
<gene>
    <name evidence="3" type="ORF">SAMN02927923_01732</name>
</gene>
<dbReference type="Pfam" id="PF04972">
    <property type="entry name" value="BON"/>
    <property type="match status" value="1"/>
</dbReference>
<evidence type="ECO:0000259" key="2">
    <source>
        <dbReference type="SMART" id="SM00116"/>
    </source>
</evidence>
<dbReference type="SMART" id="SM00116">
    <property type="entry name" value="CBS"/>
    <property type="match status" value="2"/>
</dbReference>
<evidence type="ECO:0000313" key="4">
    <source>
        <dbReference type="Proteomes" id="UP000199569"/>
    </source>
</evidence>
<dbReference type="Proteomes" id="UP000199569">
    <property type="component" value="Unassembled WGS sequence"/>
</dbReference>
<dbReference type="OrthoDB" id="9807125at2"/>
<dbReference type="Gene3D" id="3.10.580.10">
    <property type="entry name" value="CBS-domain"/>
    <property type="match status" value="1"/>
</dbReference>
<feature type="domain" description="CBS" evidence="2">
    <location>
        <begin position="169"/>
        <end position="216"/>
    </location>
</feature>
<dbReference type="CDD" id="cd04586">
    <property type="entry name" value="CBS_pair_BON_assoc"/>
    <property type="match status" value="1"/>
</dbReference>
<proteinExistence type="predicted"/>
<evidence type="ECO:0000313" key="3">
    <source>
        <dbReference type="EMBL" id="SCY57673.1"/>
    </source>
</evidence>
<keyword evidence="4" id="KW-1185">Reference proteome</keyword>
<dbReference type="Pfam" id="PF00571">
    <property type="entry name" value="CBS"/>
    <property type="match status" value="2"/>
</dbReference>
<dbReference type="PANTHER" id="PTHR43080:SF26">
    <property type="entry name" value="REGULATORY PROTEIN"/>
    <property type="match status" value="1"/>
</dbReference>
<organism evidence="3 4">
    <name type="scientific">Microvirga guangxiensis</name>
    <dbReference type="NCBI Taxonomy" id="549386"/>
    <lineage>
        <taxon>Bacteria</taxon>
        <taxon>Pseudomonadati</taxon>
        <taxon>Pseudomonadota</taxon>
        <taxon>Alphaproteobacteria</taxon>
        <taxon>Hyphomicrobiales</taxon>
        <taxon>Methylobacteriaceae</taxon>
        <taxon>Microvirga</taxon>
    </lineage>
</organism>
<keyword evidence="1" id="KW-0129">CBS domain</keyword>
<dbReference type="EMBL" id="FMVJ01000004">
    <property type="protein sequence ID" value="SCY57673.1"/>
    <property type="molecule type" value="Genomic_DNA"/>
</dbReference>
<dbReference type="InterPro" id="IPR007055">
    <property type="entry name" value="BON_dom"/>
</dbReference>